<accession>A0A9P5CR95</accession>
<dbReference type="EMBL" id="MU032346">
    <property type="protein sequence ID" value="KAF3767297.1"/>
    <property type="molecule type" value="Genomic_DNA"/>
</dbReference>
<feature type="region of interest" description="Disordered" evidence="1">
    <location>
        <begin position="457"/>
        <end position="507"/>
    </location>
</feature>
<dbReference type="GeneID" id="63842402"/>
<gene>
    <name evidence="2" type="ORF">M406DRAFT_69457</name>
</gene>
<organism evidence="2 3">
    <name type="scientific">Cryphonectria parasitica (strain ATCC 38755 / EP155)</name>
    <dbReference type="NCBI Taxonomy" id="660469"/>
    <lineage>
        <taxon>Eukaryota</taxon>
        <taxon>Fungi</taxon>
        <taxon>Dikarya</taxon>
        <taxon>Ascomycota</taxon>
        <taxon>Pezizomycotina</taxon>
        <taxon>Sordariomycetes</taxon>
        <taxon>Sordariomycetidae</taxon>
        <taxon>Diaporthales</taxon>
        <taxon>Cryphonectriaceae</taxon>
        <taxon>Cryphonectria-Endothia species complex</taxon>
        <taxon>Cryphonectria</taxon>
    </lineage>
</organism>
<feature type="region of interest" description="Disordered" evidence="1">
    <location>
        <begin position="606"/>
        <end position="650"/>
    </location>
</feature>
<evidence type="ECO:0000256" key="1">
    <source>
        <dbReference type="SAM" id="MobiDB-lite"/>
    </source>
</evidence>
<evidence type="ECO:0000313" key="3">
    <source>
        <dbReference type="Proteomes" id="UP000803844"/>
    </source>
</evidence>
<comment type="caution">
    <text evidence="2">The sequence shown here is derived from an EMBL/GenBank/DDBJ whole genome shotgun (WGS) entry which is preliminary data.</text>
</comment>
<dbReference type="Proteomes" id="UP000803844">
    <property type="component" value="Unassembled WGS sequence"/>
</dbReference>
<feature type="compositionally biased region" description="Polar residues" evidence="1">
    <location>
        <begin position="94"/>
        <end position="115"/>
    </location>
</feature>
<evidence type="ECO:0000313" key="2">
    <source>
        <dbReference type="EMBL" id="KAF3767297.1"/>
    </source>
</evidence>
<proteinExistence type="predicted"/>
<dbReference type="OrthoDB" id="5229281at2759"/>
<protein>
    <submittedName>
        <fullName evidence="2">Uncharacterized protein</fullName>
    </submittedName>
</protein>
<keyword evidence="3" id="KW-1185">Reference proteome</keyword>
<feature type="region of interest" description="Disordered" evidence="1">
    <location>
        <begin position="89"/>
        <end position="115"/>
    </location>
</feature>
<reference evidence="2" key="1">
    <citation type="journal article" date="2020" name="Phytopathology">
        <title>Genome sequence of the chestnut blight fungus Cryphonectria parasitica EP155: A fundamental resource for an archetypical invasive plant pathogen.</title>
        <authorList>
            <person name="Crouch J.A."/>
            <person name="Dawe A."/>
            <person name="Aerts A."/>
            <person name="Barry K."/>
            <person name="Churchill A.C.L."/>
            <person name="Grimwood J."/>
            <person name="Hillman B."/>
            <person name="Milgroom M.G."/>
            <person name="Pangilinan J."/>
            <person name="Smith M."/>
            <person name="Salamov A."/>
            <person name="Schmutz J."/>
            <person name="Yadav J."/>
            <person name="Grigoriev I.V."/>
            <person name="Nuss D."/>
        </authorList>
    </citation>
    <scope>NUCLEOTIDE SEQUENCE</scope>
    <source>
        <strain evidence="2">EP155</strain>
    </source>
</reference>
<sequence>MSKYIIICFGNRKRQIALPPTYKDLVKEARKQFPNMSSVYSIVVIYQAMDAGPGTGWVELADSAYHNLYEGAVLFFNVQHPITKEYILPLPDDGSNSTPNRQDFPTEPTNQGRGFAGVTSNHPIGTWEGNNEVRQGPRPLAFKDDESIRYSTVNQPGDGAAWGSGWGFASERFRRSAKLIPNLEDCKEAVGRGIETSNRYSYEQSAEYENKEKLNAAWNGADDLGAKPVVFKVEDSPRERGTFAWQHQHQEACVSTCTHPCGCVLCQQKQKGDIASPVHRVVCPKTEPRNVSKATPIAGGHTRWGRPGEVQVEPPWEQANSPVWPFTHPVIPTRTSHSPTYNIMAPLIENNTNNAFVFGNEKDDGRPVGWGTYVSHRMANTPVQLPACSWGAQVLGDPVNLVATPDHASQPLAGTSHQTPRPFDRTIMYPSPGMPSSENPLLWSGDSNIRSVGQLPGCHWDNERTSGGASYTRFGRRATSPKPASSRLDPAKSTTGSPRKSRAKAQAASAWARTTKGGLHMGGKTAVDDTLSSKQANPNNQSNAATMRHMGAKNAAFDNNKKIHGNGWSHSSGNDDDNSSSFWYAPNQNITQCGWSKGVSAGVGKASKGKANNYGENQKRKDGAHSMLNSVANAWGPNTRVTNTKTDEWE</sequence>
<dbReference type="AlphaFoldDB" id="A0A9P5CR95"/>
<dbReference type="RefSeq" id="XP_040778258.1">
    <property type="nucleotide sequence ID" value="XM_040925273.1"/>
</dbReference>
<name>A0A9P5CR95_CRYP1</name>